<evidence type="ECO:0000313" key="2">
    <source>
        <dbReference type="Proteomes" id="UP000324974"/>
    </source>
</evidence>
<gene>
    <name evidence="1" type="ORF">PX52LOC_02812</name>
</gene>
<dbReference type="Proteomes" id="UP000324974">
    <property type="component" value="Chromosome"/>
</dbReference>
<dbReference type="KEGG" id="lrs:PX52LOC_02812"/>
<dbReference type="RefSeq" id="WP_149110649.1">
    <property type="nucleotide sequence ID" value="NZ_CP042425.1"/>
</dbReference>
<dbReference type="AlphaFoldDB" id="A0A5C1AD02"/>
<evidence type="ECO:0000313" key="1">
    <source>
        <dbReference type="EMBL" id="QEL15876.1"/>
    </source>
</evidence>
<organism evidence="1 2">
    <name type="scientific">Limnoglobus roseus</name>
    <dbReference type="NCBI Taxonomy" id="2598579"/>
    <lineage>
        <taxon>Bacteria</taxon>
        <taxon>Pseudomonadati</taxon>
        <taxon>Planctomycetota</taxon>
        <taxon>Planctomycetia</taxon>
        <taxon>Gemmatales</taxon>
        <taxon>Gemmataceae</taxon>
        <taxon>Limnoglobus</taxon>
    </lineage>
</organism>
<protein>
    <submittedName>
        <fullName evidence="1">Uncharacterized protein</fullName>
    </submittedName>
</protein>
<keyword evidence="2" id="KW-1185">Reference proteome</keyword>
<name>A0A5C1AD02_9BACT</name>
<reference evidence="2" key="1">
    <citation type="submission" date="2019-08" db="EMBL/GenBank/DDBJ databases">
        <title>Limnoglobus roseus gen. nov., sp. nov., a novel freshwater planctomycete with a giant genome from the family Gemmataceae.</title>
        <authorList>
            <person name="Kulichevskaya I.S."/>
            <person name="Naumoff D.G."/>
            <person name="Miroshnikov K."/>
            <person name="Ivanova A."/>
            <person name="Philippov D.A."/>
            <person name="Hakobyan A."/>
            <person name="Rijpstra I.C."/>
            <person name="Sinninghe Damste J.S."/>
            <person name="Liesack W."/>
            <person name="Dedysh S.N."/>
        </authorList>
    </citation>
    <scope>NUCLEOTIDE SEQUENCE [LARGE SCALE GENOMIC DNA]</scope>
    <source>
        <strain evidence="2">PX52</strain>
    </source>
</reference>
<proteinExistence type="predicted"/>
<accession>A0A5C1AD02</accession>
<sequence length="152" mass="15964">MTPDDLADRAAECTEQFLAFVRANGLNGAVIARLSFHLDAADAGGIPFVVTPAGMAPADDSPLARGLAGAAFVGATVGRIHELFGVAACRPAHLLKLNGLNDELNIDDLAPIEVHAVEMIVGYRVEAGVEGAKEDRWDWQTGEPTTQPAFAD</sequence>
<dbReference type="EMBL" id="CP042425">
    <property type="protein sequence ID" value="QEL15876.1"/>
    <property type="molecule type" value="Genomic_DNA"/>
</dbReference>